<accession>F0SC78</accession>
<dbReference type="STRING" id="762903.Pedsa_1105"/>
<evidence type="ECO:0000313" key="3">
    <source>
        <dbReference type="Proteomes" id="UP000000310"/>
    </source>
</evidence>
<dbReference type="InterPro" id="IPR004360">
    <property type="entry name" value="Glyas_Fos-R_dOase_dom"/>
</dbReference>
<dbReference type="SUPFAM" id="SSF54593">
    <property type="entry name" value="Glyoxalase/Bleomycin resistance protein/Dihydroxybiphenyl dioxygenase"/>
    <property type="match status" value="1"/>
</dbReference>
<dbReference type="AlphaFoldDB" id="F0SC78"/>
<name>F0SC78_PSESL</name>
<dbReference type="PANTHER" id="PTHR39175:SF1">
    <property type="entry name" value="FAMILY PROTEIN, PUTATIVE (AFU_ORTHOLOGUE AFUA_3G15060)-RELATED"/>
    <property type="match status" value="1"/>
</dbReference>
<dbReference type="Proteomes" id="UP000000310">
    <property type="component" value="Chromosome"/>
</dbReference>
<dbReference type="PROSITE" id="PS51819">
    <property type="entry name" value="VOC"/>
    <property type="match status" value="1"/>
</dbReference>
<dbReference type="InterPro" id="IPR037523">
    <property type="entry name" value="VOC_core"/>
</dbReference>
<dbReference type="OrthoDB" id="9813630at2"/>
<dbReference type="eggNOG" id="COG0346">
    <property type="taxonomic scope" value="Bacteria"/>
</dbReference>
<protein>
    <submittedName>
        <fullName evidence="2">Glyoxalase/bleomycin resistance protein/dioxygenase</fullName>
    </submittedName>
</protein>
<proteinExistence type="predicted"/>
<dbReference type="PANTHER" id="PTHR39175">
    <property type="entry name" value="FAMILY PROTEIN, PUTATIVE (AFU_ORTHOLOGUE AFUA_3G15060)-RELATED"/>
    <property type="match status" value="1"/>
</dbReference>
<reference evidence="2 3" key="1">
    <citation type="journal article" date="2011" name="Stand. Genomic Sci.">
        <title>Complete genome sequence of the gliding, heparinolytic Pedobacter saltans type strain (113).</title>
        <authorList>
            <person name="Liolios K."/>
            <person name="Sikorski J."/>
            <person name="Lu M."/>
            <person name="Nolan M."/>
            <person name="Lapidus A."/>
            <person name="Lucas S."/>
            <person name="Hammon N."/>
            <person name="Deshpande S."/>
            <person name="Cheng J.F."/>
            <person name="Tapia R."/>
            <person name="Han C."/>
            <person name="Goodwin L."/>
            <person name="Pitluck S."/>
            <person name="Huntemann M."/>
            <person name="Ivanova N."/>
            <person name="Pagani I."/>
            <person name="Mavromatis K."/>
            <person name="Ovchinikova G."/>
            <person name="Pati A."/>
            <person name="Chen A."/>
            <person name="Palaniappan K."/>
            <person name="Land M."/>
            <person name="Hauser L."/>
            <person name="Brambilla E.M."/>
            <person name="Kotsyurbenko O."/>
            <person name="Rohde M."/>
            <person name="Tindall B.J."/>
            <person name="Abt B."/>
            <person name="Goker M."/>
            <person name="Detter J.C."/>
            <person name="Woyke T."/>
            <person name="Bristow J."/>
            <person name="Eisen J.A."/>
            <person name="Markowitz V."/>
            <person name="Hugenholtz P."/>
            <person name="Klenk H.P."/>
            <person name="Kyrpides N.C."/>
        </authorList>
    </citation>
    <scope>NUCLEOTIDE SEQUENCE [LARGE SCALE GENOMIC DNA]</scope>
    <source>
        <strain evidence="3">ATCC 51119 / DSM 12145 / JCM 21818 / LMG 10337 / NBRC 100064 / NCIMB 13643</strain>
    </source>
</reference>
<dbReference type="KEGG" id="psn:Pedsa_1105"/>
<dbReference type="RefSeq" id="WP_013632174.1">
    <property type="nucleotide sequence ID" value="NC_015177.1"/>
</dbReference>
<dbReference type="Gene3D" id="3.10.180.10">
    <property type="entry name" value="2,3-Dihydroxybiphenyl 1,2-Dioxygenase, domain 1"/>
    <property type="match status" value="1"/>
</dbReference>
<keyword evidence="3" id="KW-1185">Reference proteome</keyword>
<dbReference type="HOGENOM" id="CLU_140387_0_0_10"/>
<sequence length="118" mass="13624">MLKLKKTDHITVNYPEGEAETAINFYKNILGLKEIPSLVDKATWFLMGDIELHLTAGDIDNKLSSRHTAFEIESLDEAKKLLADNNIEIKYSSKITGRERLFFRDPFGNRFELVEYEV</sequence>
<dbReference type="Pfam" id="PF00903">
    <property type="entry name" value="Glyoxalase"/>
    <property type="match status" value="1"/>
</dbReference>
<reference evidence="3" key="2">
    <citation type="submission" date="2011-02" db="EMBL/GenBank/DDBJ databases">
        <title>The complete genome of Pedobacter saltans DSM 12145.</title>
        <authorList>
            <consortium name="US DOE Joint Genome Institute (JGI-PGF)"/>
            <person name="Lucas S."/>
            <person name="Copeland A."/>
            <person name="Lapidus A."/>
            <person name="Bruce D."/>
            <person name="Goodwin L."/>
            <person name="Pitluck S."/>
            <person name="Kyrpides N."/>
            <person name="Mavromatis K."/>
            <person name="Pagani I."/>
            <person name="Ivanova N."/>
            <person name="Ovchinnikova G."/>
            <person name="Lu M."/>
            <person name="Detter J.C."/>
            <person name="Han C."/>
            <person name="Land M."/>
            <person name="Hauser L."/>
            <person name="Markowitz V."/>
            <person name="Cheng J.-F."/>
            <person name="Hugenholtz P."/>
            <person name="Woyke T."/>
            <person name="Wu D."/>
            <person name="Tindall B."/>
            <person name="Pomrenke H.G."/>
            <person name="Brambilla E."/>
            <person name="Klenk H.-P."/>
            <person name="Eisen J.A."/>
        </authorList>
    </citation>
    <scope>NUCLEOTIDE SEQUENCE [LARGE SCALE GENOMIC DNA]</scope>
    <source>
        <strain evidence="3">ATCC 51119 / DSM 12145 / JCM 21818 / LMG 10337 / NBRC 100064 / NCIMB 13643</strain>
    </source>
</reference>
<feature type="domain" description="VOC" evidence="1">
    <location>
        <begin position="6"/>
        <end position="116"/>
    </location>
</feature>
<organism evidence="2 3">
    <name type="scientific">Pseudopedobacter saltans (strain ATCC 51119 / DSM 12145 / JCM 21818 / CCUG 39354 / LMG 10337 / NBRC 100064 / NCIMB 13643)</name>
    <name type="common">Pedobacter saltans</name>
    <dbReference type="NCBI Taxonomy" id="762903"/>
    <lineage>
        <taxon>Bacteria</taxon>
        <taxon>Pseudomonadati</taxon>
        <taxon>Bacteroidota</taxon>
        <taxon>Sphingobacteriia</taxon>
        <taxon>Sphingobacteriales</taxon>
        <taxon>Sphingobacteriaceae</taxon>
        <taxon>Pseudopedobacter</taxon>
    </lineage>
</organism>
<dbReference type="EMBL" id="CP002545">
    <property type="protein sequence ID" value="ADY51675.1"/>
    <property type="molecule type" value="Genomic_DNA"/>
</dbReference>
<gene>
    <name evidence="2" type="ordered locus">Pedsa_1105</name>
</gene>
<dbReference type="InterPro" id="IPR029068">
    <property type="entry name" value="Glyas_Bleomycin-R_OHBP_Dase"/>
</dbReference>
<evidence type="ECO:0000259" key="1">
    <source>
        <dbReference type="PROSITE" id="PS51819"/>
    </source>
</evidence>
<evidence type="ECO:0000313" key="2">
    <source>
        <dbReference type="EMBL" id="ADY51675.1"/>
    </source>
</evidence>